<dbReference type="AlphaFoldDB" id="E1WYA5"/>
<feature type="transmembrane region" description="Helical" evidence="5">
    <location>
        <begin position="228"/>
        <end position="249"/>
    </location>
</feature>
<feature type="transmembrane region" description="Helical" evidence="5">
    <location>
        <begin position="191"/>
        <end position="208"/>
    </location>
</feature>
<dbReference type="Pfam" id="PF00654">
    <property type="entry name" value="Voltage_CLC"/>
    <property type="match status" value="1"/>
</dbReference>
<dbReference type="GO" id="GO:0016020">
    <property type="term" value="C:membrane"/>
    <property type="evidence" value="ECO:0007669"/>
    <property type="project" value="UniProtKB-SubCell"/>
</dbReference>
<keyword evidence="4 5" id="KW-0472">Membrane</keyword>
<dbReference type="eggNOG" id="COG0038">
    <property type="taxonomic scope" value="Bacteria"/>
</dbReference>
<feature type="transmembrane region" description="Helical" evidence="5">
    <location>
        <begin position="64"/>
        <end position="83"/>
    </location>
</feature>
<dbReference type="HOGENOM" id="CLU_015263_1_1_7"/>
<dbReference type="InterPro" id="IPR014743">
    <property type="entry name" value="Cl-channel_core"/>
</dbReference>
<feature type="transmembrane region" description="Helical" evidence="5">
    <location>
        <begin position="270"/>
        <end position="292"/>
    </location>
</feature>
<feature type="transmembrane region" description="Helical" evidence="5">
    <location>
        <begin position="330"/>
        <end position="348"/>
    </location>
</feature>
<dbReference type="Gene3D" id="1.10.3080.10">
    <property type="entry name" value="Clc chloride channel"/>
    <property type="match status" value="1"/>
</dbReference>
<dbReference type="InterPro" id="IPR050368">
    <property type="entry name" value="ClC-type_chloride_channel"/>
</dbReference>
<gene>
    <name evidence="6" type="ordered locus">BMS_1070</name>
</gene>
<dbReference type="InterPro" id="IPR001807">
    <property type="entry name" value="ClC"/>
</dbReference>
<dbReference type="PATRIC" id="fig|862908.3.peg.1019"/>
<dbReference type="GO" id="GO:0015108">
    <property type="term" value="F:chloride transmembrane transporter activity"/>
    <property type="evidence" value="ECO:0007669"/>
    <property type="project" value="InterPro"/>
</dbReference>
<dbReference type="SUPFAM" id="SSF81340">
    <property type="entry name" value="Clc chloride channel"/>
    <property type="match status" value="1"/>
</dbReference>
<dbReference type="Proteomes" id="UP000008963">
    <property type="component" value="Chromosome"/>
</dbReference>
<dbReference type="PANTHER" id="PTHR43427:SF12">
    <property type="entry name" value="CHLORIDE TRANSPORTER"/>
    <property type="match status" value="1"/>
</dbReference>
<keyword evidence="2 5" id="KW-0812">Transmembrane</keyword>
<sequence length="430" mass="47870">MTNYYFSPYNRKKAKRMFNKFNLYKVSRWVFLSTLSGLMAGLSSALFLTLLSLATAYRKDHHELIYFLPIAGFFIGLIYYKFAGEAEKGNNLILDEIHSPKKVLPLRMVPFVLFGTILTHLFGGSAGREGTAVQMSGALSDRISHFFKLSKYERRVLLIAGSGAGLGAAVSAPWAGVIFGMEIITVGKLRLYAFFQCLIASFIGYQTTHLLKVPHTLYPSVEIPTFHFQYLIYLILFGIAFGVSANLFSKTTHLLTKAIKRFIQYPPLRPFLGGLLIIVLYNIEGSFLYAGLGLETIQTSLVQPMHWSVPLLKLIFTALTLSFGFKGGEFTPLVFIGATLGSFLGGFGPIPFELVAALGFVAVFAGASNAPIACIIMAIETFGIQIAPYAFIACYSSFYFSGHNGIYQSQRYFSKKHKRALFFLKYLRKK</sequence>
<protein>
    <submittedName>
        <fullName evidence="6">Voltage gated chloride channel membrane protein</fullName>
    </submittedName>
</protein>
<evidence type="ECO:0000256" key="5">
    <source>
        <dbReference type="SAM" id="Phobius"/>
    </source>
</evidence>
<dbReference type="EMBL" id="FQ312005">
    <property type="protein sequence ID" value="CBW25953.1"/>
    <property type="molecule type" value="Genomic_DNA"/>
</dbReference>
<feature type="transmembrane region" description="Helical" evidence="5">
    <location>
        <begin position="104"/>
        <end position="123"/>
    </location>
</feature>
<evidence type="ECO:0000256" key="3">
    <source>
        <dbReference type="ARBA" id="ARBA00022989"/>
    </source>
</evidence>
<evidence type="ECO:0000256" key="2">
    <source>
        <dbReference type="ARBA" id="ARBA00022692"/>
    </source>
</evidence>
<dbReference type="PANTHER" id="PTHR43427">
    <property type="entry name" value="CHLORIDE CHANNEL PROTEIN CLC-E"/>
    <property type="match status" value="1"/>
</dbReference>
<evidence type="ECO:0000256" key="4">
    <source>
        <dbReference type="ARBA" id="ARBA00023136"/>
    </source>
</evidence>
<comment type="subcellular location">
    <subcellularLocation>
        <location evidence="1">Membrane</location>
        <topology evidence="1">Multi-pass membrane protein</topology>
    </subcellularLocation>
</comment>
<name>E1WYA5_HALMS</name>
<proteinExistence type="predicted"/>
<keyword evidence="7" id="KW-1185">Reference proteome</keyword>
<organism evidence="6 7">
    <name type="scientific">Halobacteriovorax marinus (strain ATCC BAA-682 / DSM 15412 / SJ)</name>
    <name type="common">Bacteriovorax marinus</name>
    <dbReference type="NCBI Taxonomy" id="862908"/>
    <lineage>
        <taxon>Bacteria</taxon>
        <taxon>Pseudomonadati</taxon>
        <taxon>Bdellovibrionota</taxon>
        <taxon>Bacteriovoracia</taxon>
        <taxon>Bacteriovoracales</taxon>
        <taxon>Halobacteriovoraceae</taxon>
        <taxon>Halobacteriovorax</taxon>
    </lineage>
</organism>
<evidence type="ECO:0000313" key="6">
    <source>
        <dbReference type="EMBL" id="CBW25953.1"/>
    </source>
</evidence>
<dbReference type="KEGG" id="bmx:BMS_1070"/>
<accession>E1WYA5</accession>
<evidence type="ECO:0000256" key="1">
    <source>
        <dbReference type="ARBA" id="ARBA00004141"/>
    </source>
</evidence>
<evidence type="ECO:0000313" key="7">
    <source>
        <dbReference type="Proteomes" id="UP000008963"/>
    </source>
</evidence>
<keyword evidence="3 5" id="KW-1133">Transmembrane helix</keyword>
<feature type="transmembrane region" description="Helical" evidence="5">
    <location>
        <begin position="354"/>
        <end position="379"/>
    </location>
</feature>
<feature type="transmembrane region" description="Helical" evidence="5">
    <location>
        <begin position="156"/>
        <end position="179"/>
    </location>
</feature>
<reference evidence="7" key="1">
    <citation type="journal article" date="2013" name="ISME J.">
        <title>A small predatory core genome in the divergent marine Bacteriovorax marinus SJ and the terrestrial Bdellovibrio bacteriovorus.</title>
        <authorList>
            <person name="Crossman L.C."/>
            <person name="Chen H."/>
            <person name="Cerdeno-Tarraga A.M."/>
            <person name="Brooks K."/>
            <person name="Quail M.A."/>
            <person name="Pineiro S.A."/>
            <person name="Hobley L."/>
            <person name="Sockett R.E."/>
            <person name="Bentley S.D."/>
            <person name="Parkhill J."/>
            <person name="Williams H.N."/>
            <person name="Stine O.C."/>
        </authorList>
    </citation>
    <scope>NUCLEOTIDE SEQUENCE [LARGE SCALE GENOMIC DNA]</scope>
    <source>
        <strain evidence="7">ATCC BAA-682 / DSM 15412 / SJ</strain>
    </source>
</reference>
<dbReference type="PRINTS" id="PR00762">
    <property type="entry name" value="CLCHANNEL"/>
</dbReference>